<feature type="domain" description="CSN8/PSMD8/EIF3K" evidence="1">
    <location>
        <begin position="78"/>
        <end position="175"/>
    </location>
</feature>
<dbReference type="InterPro" id="IPR009374">
    <property type="entry name" value="eIF3k"/>
</dbReference>
<dbReference type="InterPro" id="IPR016020">
    <property type="entry name" value="Transl_init_fac_sub12_N_euk"/>
</dbReference>
<dbReference type="PANTHER" id="PTHR13022">
    <property type="entry name" value="EUKARYOTIC TRANSLATION INITIATION FACTOR 3 SUBUNIT 11"/>
    <property type="match status" value="1"/>
</dbReference>
<dbReference type="GO" id="GO:0043022">
    <property type="term" value="F:ribosome binding"/>
    <property type="evidence" value="ECO:0007669"/>
    <property type="project" value="InterPro"/>
</dbReference>
<evidence type="ECO:0000259" key="1">
    <source>
        <dbReference type="Pfam" id="PF10075"/>
    </source>
</evidence>
<dbReference type="SUPFAM" id="SSF48371">
    <property type="entry name" value="ARM repeat"/>
    <property type="match status" value="1"/>
</dbReference>
<dbReference type="InterPro" id="IPR033464">
    <property type="entry name" value="CSN8_PSD8_EIF3K"/>
</dbReference>
<name>A0A0H5R4W2_9EUKA</name>
<dbReference type="PANTHER" id="PTHR13022:SF0">
    <property type="entry name" value="EUKARYOTIC TRANSLATION INITIATION FACTOR 3 SUBUNIT K"/>
    <property type="match status" value="1"/>
</dbReference>
<organism evidence="2">
    <name type="scientific">Spongospora subterranea</name>
    <dbReference type="NCBI Taxonomy" id="70186"/>
    <lineage>
        <taxon>Eukaryota</taxon>
        <taxon>Sar</taxon>
        <taxon>Rhizaria</taxon>
        <taxon>Endomyxa</taxon>
        <taxon>Phytomyxea</taxon>
        <taxon>Plasmodiophorida</taxon>
        <taxon>Plasmodiophoridae</taxon>
        <taxon>Spongospora</taxon>
    </lineage>
</organism>
<dbReference type="GO" id="GO:0003743">
    <property type="term" value="F:translation initiation factor activity"/>
    <property type="evidence" value="ECO:0007669"/>
    <property type="project" value="InterPro"/>
</dbReference>
<accession>A0A0H5R4W2</accession>
<dbReference type="GO" id="GO:0005852">
    <property type="term" value="C:eukaryotic translation initiation factor 3 complex"/>
    <property type="evidence" value="ECO:0007669"/>
    <property type="project" value="InterPro"/>
</dbReference>
<protein>
    <recommendedName>
        <fullName evidence="1">CSN8/PSMD8/EIF3K domain-containing protein</fullName>
    </recommendedName>
</protein>
<dbReference type="EMBL" id="HACM01008484">
    <property type="protein sequence ID" value="CRZ08926.1"/>
    <property type="molecule type" value="Transcribed_RNA"/>
</dbReference>
<dbReference type="GO" id="GO:0006446">
    <property type="term" value="P:regulation of translational initiation"/>
    <property type="evidence" value="ECO:0007669"/>
    <property type="project" value="InterPro"/>
</dbReference>
<dbReference type="InterPro" id="IPR016024">
    <property type="entry name" value="ARM-type_fold"/>
</dbReference>
<reference evidence="2" key="1">
    <citation type="submission" date="2015-04" db="EMBL/GenBank/DDBJ databases">
        <title>The genome sequence of the plant pathogenic Rhizarian Plasmodiophora brassicae reveals insights in its biotrophic life cycle and the origin of chitin synthesis.</title>
        <authorList>
            <person name="Schwelm A."/>
            <person name="Fogelqvist J."/>
            <person name="Knaust A."/>
            <person name="Julke S."/>
            <person name="Lilja T."/>
            <person name="Dhandapani V."/>
            <person name="Bonilla-Rosso G."/>
            <person name="Karlsson M."/>
            <person name="Shevchenko A."/>
            <person name="Choi S.R."/>
            <person name="Kim H.G."/>
            <person name="Park J.Y."/>
            <person name="Lim Y.P."/>
            <person name="Ludwig-Muller J."/>
            <person name="Dixelius C."/>
        </authorList>
    </citation>
    <scope>NUCLEOTIDE SEQUENCE</scope>
    <source>
        <tissue evidence="2">Potato root galls</tissue>
    </source>
</reference>
<dbReference type="Gene3D" id="1.25.40.250">
    <property type="entry name" value="ARM repeat, domain 1"/>
    <property type="match status" value="1"/>
</dbReference>
<evidence type="ECO:0000313" key="2">
    <source>
        <dbReference type="EMBL" id="CRZ08926.1"/>
    </source>
</evidence>
<proteinExistence type="predicted"/>
<dbReference type="AlphaFoldDB" id="A0A0H5R4W2"/>
<sequence length="226" mass="24908">MAESASPSTRLLLSNMVASGALVYDESLISDLESKITSLSASGSSLPLAPCLYLLRLYRIYPSRASQPCVLRILLSQLTAPGTAFLSCEMIIPPSMYEATEIRQVQQIADSAQSSKYGLMWTQIAQYQSMINEYCPEFNSRIRVNIAQVLARTFSKISIAQASDFLKEDSVENLLKLNSDFTIDTESGVIRIASCAESSRSAPDAQAYPQKVTFDMVKKLEESAIY</sequence>
<dbReference type="Pfam" id="PF10075">
    <property type="entry name" value="CSN8_PSD8_EIF3K"/>
    <property type="match status" value="1"/>
</dbReference>